<dbReference type="InterPro" id="IPR011990">
    <property type="entry name" value="TPR-like_helical_dom_sf"/>
</dbReference>
<organism evidence="1 2">
    <name type="scientific">Cryobacterium zongtaii</name>
    <dbReference type="NCBI Taxonomy" id="1259217"/>
    <lineage>
        <taxon>Bacteria</taxon>
        <taxon>Bacillati</taxon>
        <taxon>Actinomycetota</taxon>
        <taxon>Actinomycetes</taxon>
        <taxon>Micrococcales</taxon>
        <taxon>Microbacteriaceae</taxon>
        <taxon>Cryobacterium</taxon>
    </lineage>
</organism>
<proteinExistence type="predicted"/>
<comment type="caution">
    <text evidence="1">The sequence shown here is derived from an EMBL/GenBank/DDBJ whole genome shotgun (WGS) entry which is preliminary data.</text>
</comment>
<name>A0A2S3Z5Z6_9MICO</name>
<dbReference type="SUPFAM" id="SSF48452">
    <property type="entry name" value="TPR-like"/>
    <property type="match status" value="1"/>
</dbReference>
<sequence>MVDARMAFVEHQIASLLGNNELAAEKAVEWYTLEPEDQNASIAAIVALGIGQERWEEAAEFARAALVKYPSDPSHVNNAAYVLAMVGEAEKAIKLLTPHAKGRFVQTATLGLAYLASHQIHSGMKLYREAANMAEKQKDDSRSLMTAYQAMVVRQLGLLDTGDPAALTAMSLPPVALPDDWRERSEFLRLQTLAASKGYEWPLTL</sequence>
<dbReference type="EMBL" id="PPXF01000065">
    <property type="protein sequence ID" value="POH59635.1"/>
    <property type="molecule type" value="Genomic_DNA"/>
</dbReference>
<dbReference type="AlphaFoldDB" id="A0A2S3Z5Z6"/>
<evidence type="ECO:0000313" key="2">
    <source>
        <dbReference type="Proteomes" id="UP000237104"/>
    </source>
</evidence>
<dbReference type="Gene3D" id="1.25.40.10">
    <property type="entry name" value="Tetratricopeptide repeat domain"/>
    <property type="match status" value="1"/>
</dbReference>
<evidence type="ECO:0000313" key="1">
    <source>
        <dbReference type="EMBL" id="POH59635.1"/>
    </source>
</evidence>
<protein>
    <recommendedName>
        <fullName evidence="3">Tetratrico peptide repeat group 5 domain-containing protein</fullName>
    </recommendedName>
</protein>
<reference evidence="1 2" key="1">
    <citation type="submission" date="2018-01" db="EMBL/GenBank/DDBJ databases">
        <title>Cryobacterium sp. nov., from glaciers in China.</title>
        <authorList>
            <person name="Liu Q."/>
            <person name="Xin Y.-H."/>
        </authorList>
    </citation>
    <scope>NUCLEOTIDE SEQUENCE [LARGE SCALE GENOMIC DNA]</scope>
    <source>
        <strain evidence="1 2">TMB1-8</strain>
    </source>
</reference>
<evidence type="ECO:0008006" key="3">
    <source>
        <dbReference type="Google" id="ProtNLM"/>
    </source>
</evidence>
<dbReference type="Proteomes" id="UP000237104">
    <property type="component" value="Unassembled WGS sequence"/>
</dbReference>
<gene>
    <name evidence="1" type="ORF">C3B59_17225</name>
</gene>
<accession>A0A2S3Z5Z6</accession>